<feature type="compositionally biased region" description="Basic and acidic residues" evidence="1">
    <location>
        <begin position="193"/>
        <end position="210"/>
    </location>
</feature>
<reference evidence="2" key="1">
    <citation type="submission" date="2020-11" db="EMBL/GenBank/DDBJ databases">
        <authorList>
            <consortium name="DOE Joint Genome Institute"/>
            <person name="Ahrendt S."/>
            <person name="Riley R."/>
            <person name="Andreopoulos W."/>
            <person name="Labutti K."/>
            <person name="Pangilinan J."/>
            <person name="Ruiz-Duenas F.J."/>
            <person name="Barrasa J.M."/>
            <person name="Sanchez-Garcia M."/>
            <person name="Camarero S."/>
            <person name="Miyauchi S."/>
            <person name="Serrano A."/>
            <person name="Linde D."/>
            <person name="Babiker R."/>
            <person name="Drula E."/>
            <person name="Ayuso-Fernandez I."/>
            <person name="Pacheco R."/>
            <person name="Padilla G."/>
            <person name="Ferreira P."/>
            <person name="Barriuso J."/>
            <person name="Kellner H."/>
            <person name="Castanera R."/>
            <person name="Alfaro M."/>
            <person name="Ramirez L."/>
            <person name="Pisabarro A.G."/>
            <person name="Kuo A."/>
            <person name="Tritt A."/>
            <person name="Lipzen A."/>
            <person name="He G."/>
            <person name="Yan M."/>
            <person name="Ng V."/>
            <person name="Cullen D."/>
            <person name="Martin F."/>
            <person name="Rosso M.-N."/>
            <person name="Henrissat B."/>
            <person name="Hibbett D."/>
            <person name="Martinez A.T."/>
            <person name="Grigoriev I.V."/>
        </authorList>
    </citation>
    <scope>NUCLEOTIDE SEQUENCE</scope>
    <source>
        <strain evidence="2">AH 40177</strain>
    </source>
</reference>
<dbReference type="OrthoDB" id="3034033at2759"/>
<sequence>MASTNTSVYYHAPMPAHHHFNLRMILRTANERYRVVANTFRDNLQLSHHARKLAQLKGLKIDTAHAARCPQKLVSVLPLHVIDTTLSPTLNRAASEDLLPGLAPVIPASVHVPAMRRVQPPVVPCLTIPLSISARKPAPVIPMSRTKTPDGTIEVFAPVVIRDQGNPWRGPTSRFSITPNDELFQVHGRSKMQKHDLPEVPKGLTERDITEPDVEDNVSESSEGSEGSSSESSSSGPSTPDDFSSLMVRFKRKSLEVDEESVLVSQSVEKRPKYIRKEWTYCGPSARGSISRV</sequence>
<organism evidence="2 3">
    <name type="scientific">Rhodocollybia butyracea</name>
    <dbReference type="NCBI Taxonomy" id="206335"/>
    <lineage>
        <taxon>Eukaryota</taxon>
        <taxon>Fungi</taxon>
        <taxon>Dikarya</taxon>
        <taxon>Basidiomycota</taxon>
        <taxon>Agaricomycotina</taxon>
        <taxon>Agaricomycetes</taxon>
        <taxon>Agaricomycetidae</taxon>
        <taxon>Agaricales</taxon>
        <taxon>Marasmiineae</taxon>
        <taxon>Omphalotaceae</taxon>
        <taxon>Rhodocollybia</taxon>
    </lineage>
</organism>
<evidence type="ECO:0000313" key="2">
    <source>
        <dbReference type="EMBL" id="KAF9073972.1"/>
    </source>
</evidence>
<name>A0A9P5Q3J8_9AGAR</name>
<proteinExistence type="predicted"/>
<feature type="region of interest" description="Disordered" evidence="1">
    <location>
        <begin position="188"/>
        <end position="246"/>
    </location>
</feature>
<evidence type="ECO:0000256" key="1">
    <source>
        <dbReference type="SAM" id="MobiDB-lite"/>
    </source>
</evidence>
<dbReference type="AlphaFoldDB" id="A0A9P5Q3J8"/>
<keyword evidence="3" id="KW-1185">Reference proteome</keyword>
<feature type="compositionally biased region" description="Low complexity" evidence="1">
    <location>
        <begin position="219"/>
        <end position="236"/>
    </location>
</feature>
<gene>
    <name evidence="2" type="ORF">BDP27DRAFT_1317763</name>
</gene>
<dbReference type="Proteomes" id="UP000772434">
    <property type="component" value="Unassembled WGS sequence"/>
</dbReference>
<evidence type="ECO:0000313" key="3">
    <source>
        <dbReference type="Proteomes" id="UP000772434"/>
    </source>
</evidence>
<accession>A0A9P5Q3J8</accession>
<dbReference type="EMBL" id="JADNRY010000015">
    <property type="protein sequence ID" value="KAF9073972.1"/>
    <property type="molecule type" value="Genomic_DNA"/>
</dbReference>
<protein>
    <submittedName>
        <fullName evidence="2">Uncharacterized protein</fullName>
    </submittedName>
</protein>
<comment type="caution">
    <text evidence="2">The sequence shown here is derived from an EMBL/GenBank/DDBJ whole genome shotgun (WGS) entry which is preliminary data.</text>
</comment>